<evidence type="ECO:0000259" key="7">
    <source>
        <dbReference type="PROSITE" id="PS50111"/>
    </source>
</evidence>
<dbReference type="CDD" id="cd00130">
    <property type="entry name" value="PAS"/>
    <property type="match status" value="2"/>
</dbReference>
<dbReference type="Pfam" id="PF00015">
    <property type="entry name" value="MCPsignal"/>
    <property type="match status" value="1"/>
</dbReference>
<dbReference type="InterPro" id="IPR000014">
    <property type="entry name" value="PAS"/>
</dbReference>
<keyword evidence="4" id="KW-0472">Membrane</keyword>
<dbReference type="GO" id="GO:0007165">
    <property type="term" value="P:signal transduction"/>
    <property type="evidence" value="ECO:0007669"/>
    <property type="project" value="UniProtKB-KW"/>
</dbReference>
<name>A0A1T1HC01_OCELI</name>
<dbReference type="GO" id="GO:0006935">
    <property type="term" value="P:chemotaxis"/>
    <property type="evidence" value="ECO:0007669"/>
    <property type="project" value="UniProtKB-ARBA"/>
</dbReference>
<dbReference type="STRING" id="966.BTA35_0210210"/>
<keyword evidence="5 6" id="KW-0807">Transducer</keyword>
<feature type="domain" description="PAC" evidence="8">
    <location>
        <begin position="212"/>
        <end position="266"/>
    </location>
</feature>
<reference evidence="9" key="1">
    <citation type="submission" date="2017-02" db="EMBL/GenBank/DDBJ databases">
        <title>Draft Genome Sequence of the Salt Water Bacterium Oceanospirillum linum ATCC 11336.</title>
        <authorList>
            <person name="Trachtenberg A.M."/>
            <person name="Carney J.G."/>
            <person name="Linnane J.D."/>
            <person name="Rheaume B.A."/>
            <person name="Pitts N.L."/>
            <person name="Mykles D.L."/>
            <person name="Maclea K.S."/>
        </authorList>
    </citation>
    <scope>NUCLEOTIDE SEQUENCE [LARGE SCALE GENOMIC DNA]</scope>
    <source>
        <strain evidence="9">ATCC 11336</strain>
    </source>
</reference>
<dbReference type="PROSITE" id="PS50113">
    <property type="entry name" value="PAC"/>
    <property type="match status" value="1"/>
</dbReference>
<protein>
    <submittedName>
        <fullName evidence="9">Chemotaxis protein</fullName>
    </submittedName>
</protein>
<dbReference type="Pfam" id="PF13426">
    <property type="entry name" value="PAS_9"/>
    <property type="match status" value="1"/>
</dbReference>
<evidence type="ECO:0000313" key="10">
    <source>
        <dbReference type="Proteomes" id="UP000190064"/>
    </source>
</evidence>
<keyword evidence="10" id="KW-1185">Reference proteome</keyword>
<dbReference type="PANTHER" id="PTHR32089">
    <property type="entry name" value="METHYL-ACCEPTING CHEMOTAXIS PROTEIN MCPB"/>
    <property type="match status" value="1"/>
</dbReference>
<proteinExistence type="predicted"/>
<evidence type="ECO:0000256" key="2">
    <source>
        <dbReference type="ARBA" id="ARBA00022692"/>
    </source>
</evidence>
<dbReference type="InterPro" id="IPR001610">
    <property type="entry name" value="PAC"/>
</dbReference>
<dbReference type="SMART" id="SM00086">
    <property type="entry name" value="PAC"/>
    <property type="match status" value="1"/>
</dbReference>
<dbReference type="SMART" id="SM00283">
    <property type="entry name" value="MA"/>
    <property type="match status" value="1"/>
</dbReference>
<organism evidence="9 10">
    <name type="scientific">Oceanospirillum linum</name>
    <dbReference type="NCBI Taxonomy" id="966"/>
    <lineage>
        <taxon>Bacteria</taxon>
        <taxon>Pseudomonadati</taxon>
        <taxon>Pseudomonadota</taxon>
        <taxon>Gammaproteobacteria</taxon>
        <taxon>Oceanospirillales</taxon>
        <taxon>Oceanospirillaceae</taxon>
        <taxon>Oceanospirillum</taxon>
    </lineage>
</organism>
<evidence type="ECO:0000313" key="9">
    <source>
        <dbReference type="EMBL" id="OOV87332.1"/>
    </source>
</evidence>
<dbReference type="InterPro" id="IPR013656">
    <property type="entry name" value="PAS_4"/>
</dbReference>
<dbReference type="GO" id="GO:0016020">
    <property type="term" value="C:membrane"/>
    <property type="evidence" value="ECO:0007669"/>
    <property type="project" value="UniProtKB-SubCell"/>
</dbReference>
<comment type="subcellular location">
    <subcellularLocation>
        <location evidence="1">Membrane</location>
        <topology evidence="1">Multi-pass membrane protein</topology>
    </subcellularLocation>
</comment>
<dbReference type="PROSITE" id="PS50111">
    <property type="entry name" value="CHEMOTAXIS_TRANSDUC_2"/>
    <property type="match status" value="1"/>
</dbReference>
<dbReference type="InterPro" id="IPR035965">
    <property type="entry name" value="PAS-like_dom_sf"/>
</dbReference>
<dbReference type="InterPro" id="IPR000700">
    <property type="entry name" value="PAS-assoc_C"/>
</dbReference>
<keyword evidence="2" id="KW-0812">Transmembrane</keyword>
<gene>
    <name evidence="9" type="ORF">BTA35_0210210</name>
</gene>
<evidence type="ECO:0000259" key="8">
    <source>
        <dbReference type="PROSITE" id="PS50113"/>
    </source>
</evidence>
<dbReference type="NCBIfam" id="TIGR00229">
    <property type="entry name" value="sensory_box"/>
    <property type="match status" value="2"/>
</dbReference>
<evidence type="ECO:0000256" key="3">
    <source>
        <dbReference type="ARBA" id="ARBA00022989"/>
    </source>
</evidence>
<dbReference type="Proteomes" id="UP000190064">
    <property type="component" value="Unassembled WGS sequence"/>
</dbReference>
<dbReference type="Pfam" id="PF08448">
    <property type="entry name" value="PAS_4"/>
    <property type="match status" value="1"/>
</dbReference>
<feature type="domain" description="Methyl-accepting transducer" evidence="7">
    <location>
        <begin position="264"/>
        <end position="436"/>
    </location>
</feature>
<dbReference type="InterPro" id="IPR004089">
    <property type="entry name" value="MCPsignal_dom"/>
</dbReference>
<dbReference type="CDD" id="cd11386">
    <property type="entry name" value="MCP_signal"/>
    <property type="match status" value="1"/>
</dbReference>
<accession>A0A1T1HC01</accession>
<dbReference type="PANTHER" id="PTHR32089:SF119">
    <property type="entry name" value="METHYL-ACCEPTING CHEMOTAXIS PROTEIN CTPL"/>
    <property type="match status" value="1"/>
</dbReference>
<dbReference type="EMBL" id="MTSD02000003">
    <property type="protein sequence ID" value="OOV87332.1"/>
    <property type="molecule type" value="Genomic_DNA"/>
</dbReference>
<dbReference type="SUPFAM" id="SSF55785">
    <property type="entry name" value="PYP-like sensor domain (PAS domain)"/>
    <property type="match status" value="2"/>
</dbReference>
<dbReference type="Gene3D" id="3.30.450.20">
    <property type="entry name" value="PAS domain"/>
    <property type="match status" value="2"/>
</dbReference>
<keyword evidence="3" id="KW-1133">Transmembrane helix</keyword>
<dbReference type="Gene3D" id="1.10.287.950">
    <property type="entry name" value="Methyl-accepting chemotaxis protein"/>
    <property type="match status" value="1"/>
</dbReference>
<evidence type="ECO:0000256" key="6">
    <source>
        <dbReference type="PROSITE-ProRule" id="PRU00284"/>
    </source>
</evidence>
<comment type="caution">
    <text evidence="9">The sequence shown here is derived from an EMBL/GenBank/DDBJ whole genome shotgun (WGS) entry which is preliminary data.</text>
</comment>
<evidence type="ECO:0000256" key="4">
    <source>
        <dbReference type="ARBA" id="ARBA00023136"/>
    </source>
</evidence>
<evidence type="ECO:0000256" key="5">
    <source>
        <dbReference type="ARBA" id="ARBA00023224"/>
    </source>
</evidence>
<sequence>MFTGRRDKARINELEEELAFYRGMKETLRQEMLWFSLDRSGRFRDADTDFLASVGYGREQLIGSSIERYLLPVHSGNQHQQLLLEAIRSGKHWHGAVRLRKADDSDGWYRLIMYRAKSSEGEPESRVLAVELTRTITRSRQESDLLLALHRSMAVIEFTPQGEILTANDNFLAAIGYQKDQIVGQHHKIFCDPQEAASEEYRMFWQRLGQGEYVSGRFKRLDHLGREIWLEASYNPIHNDDGELYKVVKFATDITERMQHEFAIAETSDVAYDISQKTDADASAGLELIENTVETMTDLSEQMVQASQGVFDLNAQSEQVSALVSGIQGIAEQTNLLALNAAIEAARAGEQGRGFAVVADEVRKLALRTSEATREIIEVVGRNKQLTEQAVSLIEQSLEKVSEAGELSQKAGKAMAEMQAGAQEVVTTVSSLKSRL</sequence>
<evidence type="ECO:0000256" key="1">
    <source>
        <dbReference type="ARBA" id="ARBA00004141"/>
    </source>
</evidence>
<dbReference type="AlphaFoldDB" id="A0A1T1HC01"/>
<dbReference type="SUPFAM" id="SSF58104">
    <property type="entry name" value="Methyl-accepting chemotaxis protein (MCP) signaling domain"/>
    <property type="match status" value="1"/>
</dbReference>
<dbReference type="SMART" id="SM00091">
    <property type="entry name" value="PAS"/>
    <property type="match status" value="2"/>
</dbReference>